<sequence>MLSRCQWPLWFGPLVVGFRSRLEPMPRPCSQVIGLAARTVDGRTVGQRDVAYRGFHFVGFDVAYWTSRGCATSLQLQLAACPTLCHRPDGLVPTDVY</sequence>
<comment type="caution">
    <text evidence="1">The sequence shown here is derived from an EMBL/GenBank/DDBJ whole genome shotgun (WGS) entry which is preliminary data.</text>
</comment>
<accession>A0AAD4Q538</accession>
<dbReference type="Proteomes" id="UP001201163">
    <property type="component" value="Unassembled WGS sequence"/>
</dbReference>
<evidence type="ECO:0000313" key="2">
    <source>
        <dbReference type="Proteomes" id="UP001201163"/>
    </source>
</evidence>
<gene>
    <name evidence="1" type="ORF">EDB92DRAFT_1908535</name>
</gene>
<protein>
    <submittedName>
        <fullName evidence="1">Uncharacterized protein</fullName>
    </submittedName>
</protein>
<dbReference type="AlphaFoldDB" id="A0AAD4Q538"/>
<evidence type="ECO:0000313" key="1">
    <source>
        <dbReference type="EMBL" id="KAH8978651.1"/>
    </source>
</evidence>
<proteinExistence type="predicted"/>
<organism evidence="1 2">
    <name type="scientific">Lactarius akahatsu</name>
    <dbReference type="NCBI Taxonomy" id="416441"/>
    <lineage>
        <taxon>Eukaryota</taxon>
        <taxon>Fungi</taxon>
        <taxon>Dikarya</taxon>
        <taxon>Basidiomycota</taxon>
        <taxon>Agaricomycotina</taxon>
        <taxon>Agaricomycetes</taxon>
        <taxon>Russulales</taxon>
        <taxon>Russulaceae</taxon>
        <taxon>Lactarius</taxon>
    </lineage>
</organism>
<dbReference type="EMBL" id="JAKELL010000214">
    <property type="protein sequence ID" value="KAH8978651.1"/>
    <property type="molecule type" value="Genomic_DNA"/>
</dbReference>
<name>A0AAD4Q538_9AGAM</name>
<reference evidence="1" key="1">
    <citation type="submission" date="2022-01" db="EMBL/GenBank/DDBJ databases">
        <title>Comparative genomics reveals a dynamic genome evolution in the ectomycorrhizal milk-cap (Lactarius) mushrooms.</title>
        <authorList>
            <consortium name="DOE Joint Genome Institute"/>
            <person name="Lebreton A."/>
            <person name="Tang N."/>
            <person name="Kuo A."/>
            <person name="LaButti K."/>
            <person name="Drula E."/>
            <person name="Barry K."/>
            <person name="Clum A."/>
            <person name="Lipzen A."/>
            <person name="Mousain D."/>
            <person name="Ng V."/>
            <person name="Wang R."/>
            <person name="Wang X."/>
            <person name="Dai Y."/>
            <person name="Henrissat B."/>
            <person name="Grigoriev I.V."/>
            <person name="Guerin-Laguette A."/>
            <person name="Yu F."/>
            <person name="Martin F.M."/>
        </authorList>
    </citation>
    <scope>NUCLEOTIDE SEQUENCE</scope>
    <source>
        <strain evidence="1">QP</strain>
    </source>
</reference>
<keyword evidence="2" id="KW-1185">Reference proteome</keyword>